<evidence type="ECO:0000313" key="5">
    <source>
        <dbReference type="Proteomes" id="UP000041254"/>
    </source>
</evidence>
<proteinExistence type="inferred from homology"/>
<feature type="domain" description="RDRP core" evidence="3">
    <location>
        <begin position="111"/>
        <end position="775"/>
    </location>
</feature>
<dbReference type="Pfam" id="PF05183">
    <property type="entry name" value="RdRP"/>
    <property type="match status" value="1"/>
</dbReference>
<dbReference type="AlphaFoldDB" id="A0A0G4F6H4"/>
<evidence type="ECO:0000259" key="3">
    <source>
        <dbReference type="Pfam" id="PF05183"/>
    </source>
</evidence>
<feature type="compositionally biased region" description="Low complexity" evidence="2">
    <location>
        <begin position="883"/>
        <end position="906"/>
    </location>
</feature>
<dbReference type="GO" id="GO:0003968">
    <property type="term" value="F:RNA-directed RNA polymerase activity"/>
    <property type="evidence" value="ECO:0007669"/>
    <property type="project" value="UniProtKB-KW"/>
</dbReference>
<keyword evidence="1" id="KW-0808">Transferase</keyword>
<comment type="catalytic activity">
    <reaction evidence="1">
        <text>RNA(n) + a ribonucleoside 5'-triphosphate = RNA(n+1) + diphosphate</text>
        <dbReference type="Rhea" id="RHEA:21248"/>
        <dbReference type="Rhea" id="RHEA-COMP:14527"/>
        <dbReference type="Rhea" id="RHEA-COMP:17342"/>
        <dbReference type="ChEBI" id="CHEBI:33019"/>
        <dbReference type="ChEBI" id="CHEBI:61557"/>
        <dbReference type="ChEBI" id="CHEBI:140395"/>
        <dbReference type="EC" id="2.7.7.48"/>
    </reaction>
</comment>
<sequence length="1029" mass="115586">MEGISPSRSSRRSARPSHGNISHCRERRLLAFLQHMQAMVGKHGCGTPIPEDELRQAPQPPPTNCSSDEDMSRAENTKFKVFIRRGVGGEEDTGGGGVIVCLDDIKSQVSSKSNRAFRRWGCDRFLFTSSGMAEDDERMDGEPIESFVLAGRTYRFFMPRSDKNDRNNSCKAIYFAEEVAGAPHVTVDQLRHWHIPLYHPHLPSPPPLLDQANLNAQQRAMIVQAAGGANMAMAWPKFLARFALLLSGTVETSEVAPLWDSGSGLPRVRLTEDIRGADGQTSLSDGCSRLGVGMARELYRFWYWRQHPQLSDEQIKDHIDRCCTHVEQLPSYIQFRYRAAKGVLAVDGSMDNVMEILTDNQLKYDLGLKEVLRLRGAVSQPELTLDKAHTHIEVCKVGPTMEELLRESYLDTTEGASLSVEVVWVLWERGVPVEVFKRLVDPEIASIEALYKPEGRQELYRRVISTNTDDKQAGLYGRVAQLLKAGITMNEPYLMEMVHQVAKCALDRLRDKMHIRCPSSARFIMVPDYTRRLQANECYVLVGGRPFVGHVVACRNPVRQPEELLLLNAVSTLDDVPLTERTRSYAGLLVLSAHESLERSPADLMGGGDYDGDEAWVCWNQDIVAPIVQRGSNDRHNHPPFDPYAAGLARNYYTPNGGDKPESVKDRLERKAHQLVQNDPTLGQPGRLTLGQVLHECLLDEAHARRGGSQVGLLSYQWFVLLEKKGMSDPTTRMLGQLCALAMDSSKTGFQADMKKVDDLVGPYSGRPIWRGKGKGRPLDNGSVLSQLWKHIGQHRASEWRHKYLPWTRSDFSNLDTQQFFILRADPDICRIAEGGGGAGPGGLEEWAAHLLTEEFKAIREEVGVGMTRRQADESPPKKARLSAASTQTTQSQSAAAAGSSTRTASPSYSEKKAAKIENRNTDRKWQQVYAKLRERVADKAREEAAKVGVMMRQDLVEVLAKECEKRCMSALYQYEMSQKNPESAARYQRINETVWRIGMGVLLSIKRPNEFDWFAPSEREYLTIKVRR</sequence>
<dbReference type="VEuPathDB" id="CryptoDB:Vbra_3037"/>
<gene>
    <name evidence="4" type="ORF">Vbra_3037</name>
</gene>
<name>A0A0G4F6H4_VITBC</name>
<accession>A0A0G4F6H4</accession>
<feature type="compositionally biased region" description="Basic and acidic residues" evidence="2">
    <location>
        <begin position="910"/>
        <end position="920"/>
    </location>
</feature>
<dbReference type="GO" id="GO:0030422">
    <property type="term" value="P:siRNA processing"/>
    <property type="evidence" value="ECO:0007669"/>
    <property type="project" value="TreeGrafter"/>
</dbReference>
<evidence type="ECO:0000256" key="2">
    <source>
        <dbReference type="SAM" id="MobiDB-lite"/>
    </source>
</evidence>
<feature type="region of interest" description="Disordered" evidence="2">
    <location>
        <begin position="867"/>
        <end position="920"/>
    </location>
</feature>
<feature type="region of interest" description="Disordered" evidence="2">
    <location>
        <begin position="43"/>
        <end position="72"/>
    </location>
</feature>
<dbReference type="PANTHER" id="PTHR23079:SF55">
    <property type="entry name" value="RNA-DIRECTED RNA POLYMERASE"/>
    <property type="match status" value="1"/>
</dbReference>
<evidence type="ECO:0000256" key="1">
    <source>
        <dbReference type="RuleBase" id="RU363098"/>
    </source>
</evidence>
<dbReference type="GO" id="GO:0003723">
    <property type="term" value="F:RNA binding"/>
    <property type="evidence" value="ECO:0007669"/>
    <property type="project" value="UniProtKB-KW"/>
</dbReference>
<dbReference type="EMBL" id="CDMY01000379">
    <property type="protein sequence ID" value="CEM07850.1"/>
    <property type="molecule type" value="Genomic_DNA"/>
</dbReference>
<keyword evidence="5" id="KW-1185">Reference proteome</keyword>
<dbReference type="EC" id="2.7.7.48" evidence="1"/>
<keyword evidence="1" id="KW-0694">RNA-binding</keyword>
<dbReference type="OrthoDB" id="6513042at2759"/>
<reference evidence="4 5" key="1">
    <citation type="submission" date="2014-11" db="EMBL/GenBank/DDBJ databases">
        <authorList>
            <person name="Zhu J."/>
            <person name="Qi W."/>
            <person name="Song R."/>
        </authorList>
    </citation>
    <scope>NUCLEOTIDE SEQUENCE [LARGE SCALE GENOMIC DNA]</scope>
</reference>
<dbReference type="InParanoid" id="A0A0G4F6H4"/>
<comment type="similarity">
    <text evidence="1">Belongs to the RdRP family.</text>
</comment>
<feature type="region of interest" description="Disordered" evidence="2">
    <location>
        <begin position="1"/>
        <end position="20"/>
    </location>
</feature>
<dbReference type="Proteomes" id="UP000041254">
    <property type="component" value="Unassembled WGS sequence"/>
</dbReference>
<dbReference type="GO" id="GO:0031380">
    <property type="term" value="C:nuclear RNA-directed RNA polymerase complex"/>
    <property type="evidence" value="ECO:0007669"/>
    <property type="project" value="TreeGrafter"/>
</dbReference>
<dbReference type="InterPro" id="IPR057596">
    <property type="entry name" value="RDRP_core"/>
</dbReference>
<dbReference type="InterPro" id="IPR007855">
    <property type="entry name" value="RDRP"/>
</dbReference>
<dbReference type="PANTHER" id="PTHR23079">
    <property type="entry name" value="RNA-DEPENDENT RNA POLYMERASE"/>
    <property type="match status" value="1"/>
</dbReference>
<protein>
    <recommendedName>
        <fullName evidence="1">RNA-dependent RNA polymerase</fullName>
        <ecNumber evidence="1">2.7.7.48</ecNumber>
    </recommendedName>
</protein>
<keyword evidence="1" id="KW-0696">RNA-directed RNA polymerase</keyword>
<evidence type="ECO:0000313" key="4">
    <source>
        <dbReference type="EMBL" id="CEM07850.1"/>
    </source>
</evidence>
<organism evidence="4 5">
    <name type="scientific">Vitrella brassicaformis (strain CCMP3155)</name>
    <dbReference type="NCBI Taxonomy" id="1169540"/>
    <lineage>
        <taxon>Eukaryota</taxon>
        <taxon>Sar</taxon>
        <taxon>Alveolata</taxon>
        <taxon>Colpodellida</taxon>
        <taxon>Vitrellaceae</taxon>
        <taxon>Vitrella</taxon>
    </lineage>
</organism>
<keyword evidence="1" id="KW-0548">Nucleotidyltransferase</keyword>